<organism evidence="5 6">
    <name type="scientific">Actinomycetospora cinnamomea</name>
    <dbReference type="NCBI Taxonomy" id="663609"/>
    <lineage>
        <taxon>Bacteria</taxon>
        <taxon>Bacillati</taxon>
        <taxon>Actinomycetota</taxon>
        <taxon>Actinomycetes</taxon>
        <taxon>Pseudonocardiales</taxon>
        <taxon>Pseudonocardiaceae</taxon>
        <taxon>Actinomycetospora</taxon>
    </lineage>
</organism>
<dbReference type="SMART" id="SM00382">
    <property type="entry name" value="AAA"/>
    <property type="match status" value="1"/>
</dbReference>
<comment type="similarity">
    <text evidence="1">Belongs to the AAA ATPase family.</text>
</comment>
<dbReference type="InterPro" id="IPR050221">
    <property type="entry name" value="26S_Proteasome_ATPase"/>
</dbReference>
<reference evidence="5 6" key="1">
    <citation type="submission" date="2018-04" db="EMBL/GenBank/DDBJ databases">
        <title>Genomic Encyclopedia of Type Strains, Phase IV (KMG-IV): sequencing the most valuable type-strain genomes for metagenomic binning, comparative biology and taxonomic classification.</title>
        <authorList>
            <person name="Goeker M."/>
        </authorList>
    </citation>
    <scope>NUCLEOTIDE SEQUENCE [LARGE SCALE GENOMIC DNA]</scope>
    <source>
        <strain evidence="5 6">DSM 45771</strain>
    </source>
</reference>
<dbReference type="Pfam" id="PF00004">
    <property type="entry name" value="AAA"/>
    <property type="match status" value="1"/>
</dbReference>
<dbReference type="Proteomes" id="UP000245639">
    <property type="component" value="Unassembled WGS sequence"/>
</dbReference>
<dbReference type="EMBL" id="QEKW01000009">
    <property type="protein sequence ID" value="PVZ08195.1"/>
    <property type="molecule type" value="Genomic_DNA"/>
</dbReference>
<dbReference type="CDD" id="cd19481">
    <property type="entry name" value="RecA-like_protease"/>
    <property type="match status" value="1"/>
</dbReference>
<protein>
    <submittedName>
        <fullName evidence="5">ATPase family protein associated with various cellular activities (AAA)</fullName>
    </submittedName>
</protein>
<gene>
    <name evidence="5" type="ORF">C8D89_10978</name>
</gene>
<keyword evidence="3" id="KW-0067">ATP-binding</keyword>
<keyword evidence="2" id="KW-0547">Nucleotide-binding</keyword>
<dbReference type="Pfam" id="PF22977">
    <property type="entry name" value="WHD"/>
    <property type="match status" value="1"/>
</dbReference>
<evidence type="ECO:0000256" key="2">
    <source>
        <dbReference type="ARBA" id="ARBA00022741"/>
    </source>
</evidence>
<dbReference type="GO" id="GO:0016887">
    <property type="term" value="F:ATP hydrolysis activity"/>
    <property type="evidence" value="ECO:0007669"/>
    <property type="project" value="InterPro"/>
</dbReference>
<feature type="domain" description="AAA+ ATPase" evidence="4">
    <location>
        <begin position="434"/>
        <end position="566"/>
    </location>
</feature>
<evidence type="ECO:0000259" key="4">
    <source>
        <dbReference type="SMART" id="SM00382"/>
    </source>
</evidence>
<dbReference type="Gene3D" id="3.40.50.300">
    <property type="entry name" value="P-loop containing nucleotide triphosphate hydrolases"/>
    <property type="match status" value="1"/>
</dbReference>
<sequence length="661" mass="71262">MIPDEQYLATALHRLRLRLARVAVQRAGPRRRWWWPWADDSAARRGRLDKRIAAADVDLAAAGAADPAPSLVVLADALRLSAFERDLLLFAAAAEFDPSIPARCAAAAGDARLDHPTFALALEALPDAHWAAFSPQATLRHLRLVEIAQPPGRALTTSALRADESVVAAIKGLDEPDDRLAGHLVAVPAAPLAAGQAALLEGIARRWQAGVPRVQLVGPHRGTTRAVAAACGRPVLGLSTVALPLGSEELDTVARLISRELRRLDGVLFVEMPDEPHDALGRLLAGVEGLVLLGTREVLPSLGAAVLEVPRAERAEQRAAWARGLDPAAVGVADALTGRFDLDPTAIAEVLAANPPEPGADADRRRAQLWEACRMRIRPRLDALAVRVRPAATWDDLVLPETELALLHAIADQVTYRSTVYEEWGFGTRMDRGTGVSVLFAGPSGTGKTMAAGVLANALGLDLYRVDLAAVASKYIGEMEKNLRRIFDAADDGSAVLLFDEADALFGKRSEVKDSHDRYANYGVADLLARMEAYRGLAVLTTNMRSALDPAFLRRLRSVVTFPFPDDRDRVQLWERALPRPEHLERDGLDLERLAAFPFTGASINAVVLTAAFAAAARPDPDTQRVSMADLLDAARTECRKLGLPIPDERFLAVRAVGAAR</sequence>
<proteinExistence type="inferred from homology"/>
<dbReference type="InterPro" id="IPR027417">
    <property type="entry name" value="P-loop_NTPase"/>
</dbReference>
<evidence type="ECO:0000256" key="3">
    <source>
        <dbReference type="ARBA" id="ARBA00022840"/>
    </source>
</evidence>
<evidence type="ECO:0000256" key="1">
    <source>
        <dbReference type="ARBA" id="ARBA00006914"/>
    </source>
</evidence>
<dbReference type="InterPro" id="IPR003959">
    <property type="entry name" value="ATPase_AAA_core"/>
</dbReference>
<name>A0A2U1F7N2_9PSEU</name>
<dbReference type="SUPFAM" id="SSF52540">
    <property type="entry name" value="P-loop containing nucleoside triphosphate hydrolases"/>
    <property type="match status" value="1"/>
</dbReference>
<evidence type="ECO:0000313" key="6">
    <source>
        <dbReference type="Proteomes" id="UP000245639"/>
    </source>
</evidence>
<accession>A0A2U1F7N2</accession>
<dbReference type="InterPro" id="IPR003593">
    <property type="entry name" value="AAA+_ATPase"/>
</dbReference>
<keyword evidence="6" id="KW-1185">Reference proteome</keyword>
<comment type="caution">
    <text evidence="5">The sequence shown here is derived from an EMBL/GenBank/DDBJ whole genome shotgun (WGS) entry which is preliminary data.</text>
</comment>
<dbReference type="InterPro" id="IPR054472">
    <property type="entry name" value="WHD"/>
</dbReference>
<dbReference type="GO" id="GO:0005524">
    <property type="term" value="F:ATP binding"/>
    <property type="evidence" value="ECO:0007669"/>
    <property type="project" value="UniProtKB-KW"/>
</dbReference>
<evidence type="ECO:0000313" key="5">
    <source>
        <dbReference type="EMBL" id="PVZ08195.1"/>
    </source>
</evidence>
<dbReference type="PANTHER" id="PTHR23073">
    <property type="entry name" value="26S PROTEASOME REGULATORY SUBUNIT"/>
    <property type="match status" value="1"/>
</dbReference>
<dbReference type="RefSeq" id="WP_423717133.1">
    <property type="nucleotide sequence ID" value="NZ_QEKW01000009.1"/>
</dbReference>
<dbReference type="AlphaFoldDB" id="A0A2U1F7N2"/>